<sequence>MEFVAGRGSSYFLLNRSFLCGCYRERVEVRISTIDSSDNNEFLQIEKSNFISLVVKILTFFIAWSIKIFSYVVLVSCLLGTTVECILAE</sequence>
<reference evidence="1" key="1">
    <citation type="submission" date="2023-10" db="EMBL/GenBank/DDBJ databases">
        <authorList>
            <person name="Rodriguez Cubillos JULIANA M."/>
            <person name="De Vega J."/>
        </authorList>
    </citation>
    <scope>NUCLEOTIDE SEQUENCE</scope>
</reference>
<comment type="caution">
    <text evidence="1">The sequence shown here is derived from an EMBL/GenBank/DDBJ whole genome shotgun (WGS) entry which is preliminary data.</text>
</comment>
<evidence type="ECO:0000313" key="2">
    <source>
        <dbReference type="Proteomes" id="UP001177021"/>
    </source>
</evidence>
<dbReference type="Proteomes" id="UP001177021">
    <property type="component" value="Unassembled WGS sequence"/>
</dbReference>
<evidence type="ECO:0000313" key="1">
    <source>
        <dbReference type="EMBL" id="CAJ2642485.1"/>
    </source>
</evidence>
<organism evidence="1 2">
    <name type="scientific">Trifolium pratense</name>
    <name type="common">Red clover</name>
    <dbReference type="NCBI Taxonomy" id="57577"/>
    <lineage>
        <taxon>Eukaryota</taxon>
        <taxon>Viridiplantae</taxon>
        <taxon>Streptophyta</taxon>
        <taxon>Embryophyta</taxon>
        <taxon>Tracheophyta</taxon>
        <taxon>Spermatophyta</taxon>
        <taxon>Magnoliopsida</taxon>
        <taxon>eudicotyledons</taxon>
        <taxon>Gunneridae</taxon>
        <taxon>Pentapetalae</taxon>
        <taxon>rosids</taxon>
        <taxon>fabids</taxon>
        <taxon>Fabales</taxon>
        <taxon>Fabaceae</taxon>
        <taxon>Papilionoideae</taxon>
        <taxon>50 kb inversion clade</taxon>
        <taxon>NPAAA clade</taxon>
        <taxon>Hologalegina</taxon>
        <taxon>IRL clade</taxon>
        <taxon>Trifolieae</taxon>
        <taxon>Trifolium</taxon>
    </lineage>
</organism>
<protein>
    <submittedName>
        <fullName evidence="1">Uncharacterized protein</fullName>
    </submittedName>
</protein>
<dbReference type="EMBL" id="CASHSV030000034">
    <property type="protein sequence ID" value="CAJ2642485.1"/>
    <property type="molecule type" value="Genomic_DNA"/>
</dbReference>
<gene>
    <name evidence="1" type="ORF">MILVUS5_LOCUS11958</name>
</gene>
<name>A0ACB0JE15_TRIPR</name>
<keyword evidence="2" id="KW-1185">Reference proteome</keyword>
<proteinExistence type="predicted"/>
<accession>A0ACB0JE15</accession>